<name>A0A6G1EFL8_9ORYZ</name>
<gene>
    <name evidence="1" type="ORF">E2562_006290</name>
</gene>
<organism evidence="1 2">
    <name type="scientific">Oryza meyeriana var. granulata</name>
    <dbReference type="NCBI Taxonomy" id="110450"/>
    <lineage>
        <taxon>Eukaryota</taxon>
        <taxon>Viridiplantae</taxon>
        <taxon>Streptophyta</taxon>
        <taxon>Embryophyta</taxon>
        <taxon>Tracheophyta</taxon>
        <taxon>Spermatophyta</taxon>
        <taxon>Magnoliopsida</taxon>
        <taxon>Liliopsida</taxon>
        <taxon>Poales</taxon>
        <taxon>Poaceae</taxon>
        <taxon>BOP clade</taxon>
        <taxon>Oryzoideae</taxon>
        <taxon>Oryzeae</taxon>
        <taxon>Oryzinae</taxon>
        <taxon>Oryza</taxon>
        <taxon>Oryza meyeriana</taxon>
    </lineage>
</organism>
<proteinExistence type="predicted"/>
<accession>A0A6G1EFL8</accession>
<protein>
    <submittedName>
        <fullName evidence="1">Uncharacterized protein</fullName>
    </submittedName>
</protein>
<comment type="caution">
    <text evidence="1">The sequence shown here is derived from an EMBL/GenBank/DDBJ whole genome shotgun (WGS) entry which is preliminary data.</text>
</comment>
<keyword evidence="2" id="KW-1185">Reference proteome</keyword>
<dbReference type="Proteomes" id="UP000479710">
    <property type="component" value="Unassembled WGS sequence"/>
</dbReference>
<evidence type="ECO:0000313" key="2">
    <source>
        <dbReference type="Proteomes" id="UP000479710"/>
    </source>
</evidence>
<dbReference type="EMBL" id="SPHZ02000003">
    <property type="protein sequence ID" value="KAF0923386.1"/>
    <property type="molecule type" value="Genomic_DNA"/>
</dbReference>
<reference evidence="1 2" key="1">
    <citation type="submission" date="2019-11" db="EMBL/GenBank/DDBJ databases">
        <title>Whole genome sequence of Oryza granulata.</title>
        <authorList>
            <person name="Li W."/>
        </authorList>
    </citation>
    <scope>NUCLEOTIDE SEQUENCE [LARGE SCALE GENOMIC DNA]</scope>
    <source>
        <strain evidence="2">cv. Menghai</strain>
        <tissue evidence="1">Leaf</tissue>
    </source>
</reference>
<evidence type="ECO:0000313" key="1">
    <source>
        <dbReference type="EMBL" id="KAF0923386.1"/>
    </source>
</evidence>
<sequence length="76" mass="8412">MHRAWYRWLHGISRASAPSSNVSWQTGHRGSAWRCRRLIVTTGIASIADGEAGGGPCLLLPSWFCSCSRRTSRPAR</sequence>
<dbReference type="AlphaFoldDB" id="A0A6G1EFL8"/>